<evidence type="ECO:0000313" key="1">
    <source>
        <dbReference type="EMBL" id="XBQ68767.1"/>
    </source>
</evidence>
<dbReference type="EMBL" id="PP848464">
    <property type="protein sequence ID" value="XBQ68767.1"/>
    <property type="molecule type" value="Genomic_DNA"/>
</dbReference>
<proteinExistence type="predicted"/>
<sequence>MYGDNRTTQLILWGIPDESRDETVDASLEQATAMINARLNYEDELTDPTEIINTCCNMIAAGLIGTREGGAKSELLTQGQMMLENLVNDLPNLQNTEYTRVFYNEW</sequence>
<protein>
    <submittedName>
        <fullName evidence="1">Uncharacterized protein</fullName>
    </submittedName>
</protein>
<organism evidence="1">
    <name type="scientific">Nitrosopumivirus cobalaminus</name>
    <dbReference type="NCBI Taxonomy" id="3158414"/>
    <lineage>
        <taxon>Viruses</taxon>
    </lineage>
</organism>
<reference evidence="1" key="1">
    <citation type="submission" date="2024-05" db="EMBL/GenBank/DDBJ databases">
        <title>The simplest Porifera holobiont: glass sponge Aphrocallistes beatrix thrives with only two symbionts.</title>
        <authorList>
            <person name="N Garritano A."/>
            <person name="A Allen M."/>
            <person name="Thomas T."/>
        </authorList>
    </citation>
    <scope>NUCLEOTIDE SEQUENCE</scope>
    <source>
        <strain evidence="1">AB1</strain>
    </source>
</reference>
<name>A0AAU7N465_9VIRU</name>
<gene>
    <name evidence="1" type="ORF">ZGOWGMRN_CDS_0033</name>
</gene>
<accession>A0AAU7N465</accession>